<keyword evidence="4" id="KW-1185">Reference proteome</keyword>
<reference evidence="3 4" key="1">
    <citation type="submission" date="2019-03" db="EMBL/GenBank/DDBJ databases">
        <title>Rhodosporidium diobovatum UCD-FST 08-225 genome sequencing, assembly, and annotation.</title>
        <authorList>
            <person name="Fakankun I.U."/>
            <person name="Fristensky B."/>
            <person name="Levin D.B."/>
        </authorList>
    </citation>
    <scope>NUCLEOTIDE SEQUENCE [LARGE SCALE GENOMIC DNA]</scope>
    <source>
        <strain evidence="3 4">UCD-FST 08-225</strain>
    </source>
</reference>
<proteinExistence type="predicted"/>
<dbReference type="EMBL" id="SOZI01000139">
    <property type="protein sequence ID" value="TNY18425.1"/>
    <property type="molecule type" value="Genomic_DNA"/>
</dbReference>
<dbReference type="AlphaFoldDB" id="A0A5C5FP79"/>
<feature type="compositionally biased region" description="Low complexity" evidence="2">
    <location>
        <begin position="346"/>
        <end position="359"/>
    </location>
</feature>
<organism evidence="3 4">
    <name type="scientific">Rhodotorula diobovata</name>
    <dbReference type="NCBI Taxonomy" id="5288"/>
    <lineage>
        <taxon>Eukaryota</taxon>
        <taxon>Fungi</taxon>
        <taxon>Dikarya</taxon>
        <taxon>Basidiomycota</taxon>
        <taxon>Pucciniomycotina</taxon>
        <taxon>Microbotryomycetes</taxon>
        <taxon>Sporidiobolales</taxon>
        <taxon>Sporidiobolaceae</taxon>
        <taxon>Rhodotorula</taxon>
    </lineage>
</organism>
<evidence type="ECO:0000313" key="4">
    <source>
        <dbReference type="Proteomes" id="UP000311382"/>
    </source>
</evidence>
<feature type="region of interest" description="Disordered" evidence="2">
    <location>
        <begin position="1"/>
        <end position="106"/>
    </location>
</feature>
<dbReference type="OrthoDB" id="2530060at2759"/>
<feature type="compositionally biased region" description="Low complexity" evidence="2">
    <location>
        <begin position="609"/>
        <end position="621"/>
    </location>
</feature>
<feature type="compositionally biased region" description="Low complexity" evidence="2">
    <location>
        <begin position="71"/>
        <end position="98"/>
    </location>
</feature>
<comment type="caution">
    <text evidence="3">The sequence shown here is derived from an EMBL/GenBank/DDBJ whole genome shotgun (WGS) entry which is preliminary data.</text>
</comment>
<evidence type="ECO:0000256" key="2">
    <source>
        <dbReference type="SAM" id="MobiDB-lite"/>
    </source>
</evidence>
<protein>
    <submittedName>
        <fullName evidence="3">Uncharacterized protein</fullName>
    </submittedName>
</protein>
<gene>
    <name evidence="3" type="ORF">DMC30DRAFT_409567</name>
</gene>
<feature type="compositionally biased region" description="Low complexity" evidence="2">
    <location>
        <begin position="259"/>
        <end position="273"/>
    </location>
</feature>
<feature type="coiled-coil region" evidence="1">
    <location>
        <begin position="401"/>
        <end position="430"/>
    </location>
</feature>
<keyword evidence="1" id="KW-0175">Coiled coil</keyword>
<feature type="region of interest" description="Disordered" evidence="2">
    <location>
        <begin position="346"/>
        <end position="386"/>
    </location>
</feature>
<feature type="region of interest" description="Disordered" evidence="2">
    <location>
        <begin position="587"/>
        <end position="621"/>
    </location>
</feature>
<evidence type="ECO:0000256" key="1">
    <source>
        <dbReference type="SAM" id="Coils"/>
    </source>
</evidence>
<dbReference type="Proteomes" id="UP000311382">
    <property type="component" value="Unassembled WGS sequence"/>
</dbReference>
<feature type="region of interest" description="Disordered" evidence="2">
    <location>
        <begin position="453"/>
        <end position="475"/>
    </location>
</feature>
<accession>A0A5C5FP79</accession>
<name>A0A5C5FP79_9BASI</name>
<evidence type="ECO:0000313" key="3">
    <source>
        <dbReference type="EMBL" id="TNY18425.1"/>
    </source>
</evidence>
<sequence>MAAFQQRRREQQRPQSDLSTASDDWPHLASPSSDDDEHPILLFNPPPPTLSALDDAQWSVLDAPRVRPTRTTSFTSSSNASTGTSGATTTTSGGDSPSPLAQASLLPAHDGSGVFAGAQRGGFDTASLIQSDVLLPSVYVDVDGASSEAAAGLSEAESSSFSRHRPSFLLRRDSLASSTFSSFAGSDFSSRASSSWALTEEALSTLPTSGAQHARGRPAAAAQVGTGRGAAAGYAADFAEDDDDGASAGVTSGSDEEGGSSPRPGLGPPSAARQAAVARAAAAQKQDDDDWAYSHLAMSAGIAPPSRRRGRPPPASQHSALGRSLVVGLGVAPLSPDIVSTALRALSPVSSSARSRTSSGYKRRHRRSGAGAREGETKKRSSVGAGAPLGALYGEYIERVMREEEERARRMQELLRVRKEEDEARRAQDKVLFGSAVRAYMSIEPSTLALIASPTPTASANPTPTPSRASSPMRPALHGHASFAHEAARELRLGVFDAAADRVDDAEAISDAETEVEVEHAHSTAAASPRAQAPAKKGWTSYSAAVPPATSLRAPEVALSPHRSHSASDLTTLAVRPLSRSMDDAAATTPGLGLVGLRPQPLRRRSSCGPSGATPSAPTATAVDLSRLSHEERILLAPSAAATASDESVTAWGGELDSFALALGYWKRLLRRLTEGAGLSAHEHDCDHEQRGLAVGAAGEGLLVGGEGGVVRLVAAH</sequence>
<feature type="region of interest" description="Disordered" evidence="2">
    <location>
        <begin position="239"/>
        <end position="273"/>
    </location>
</feature>